<evidence type="ECO:0000256" key="1">
    <source>
        <dbReference type="SAM" id="SignalP"/>
    </source>
</evidence>
<dbReference type="KEGG" id="npy:NPRO_07670"/>
<keyword evidence="1" id="KW-0732">Signal</keyword>
<gene>
    <name evidence="2" type="ORF">NPRO_07670</name>
</gene>
<sequence length="254" mass="28055">MRRLLLISGLLLSSLAFASDHNNIEAGRPLRFDDAYSIAFRERAFEFGLSLDTFRRRGPTYGNKTEFKYGLAKNQDISVAFEPTYSSSERRGDIGNVEIGYFNGLRREIDNSPALAYRVDVGLPTGRGAKGLDLRFRGIATKALGQYDKVHLNLDLNMNTNPGPGERRHTVGAVLGYSKPLGYPRRFDQTLVADFAIQQSKNEGDGFVGSVGLGLRRQVSPRAVFDIGITSDIFSTKGAERSPVRFAIGYSVSF</sequence>
<organism evidence="2 3">
    <name type="scientific">Candidatus Nitrosymbiomonas proteolyticus</name>
    <dbReference type="NCBI Taxonomy" id="2608984"/>
    <lineage>
        <taxon>Bacteria</taxon>
        <taxon>Bacillati</taxon>
        <taxon>Armatimonadota</taxon>
        <taxon>Armatimonadota incertae sedis</taxon>
        <taxon>Candidatus Nitrosymbiomonas</taxon>
    </lineage>
</organism>
<name>A0A809RTU3_9BACT</name>
<evidence type="ECO:0000313" key="3">
    <source>
        <dbReference type="Proteomes" id="UP000662873"/>
    </source>
</evidence>
<dbReference type="Proteomes" id="UP000662873">
    <property type="component" value="Chromosome"/>
</dbReference>
<proteinExistence type="predicted"/>
<accession>A0A809RTU3</accession>
<protein>
    <recommendedName>
        <fullName evidence="4">Transporter</fullName>
    </recommendedName>
</protein>
<dbReference type="AlphaFoldDB" id="A0A809RTU3"/>
<reference evidence="2" key="1">
    <citation type="journal article" name="DNA Res.">
        <title>The physiological potential of anammox bacteria as revealed by their core genome structure.</title>
        <authorList>
            <person name="Okubo T."/>
            <person name="Toyoda A."/>
            <person name="Fukuhara K."/>
            <person name="Uchiyama I."/>
            <person name="Harigaya Y."/>
            <person name="Kuroiwa M."/>
            <person name="Suzuki T."/>
            <person name="Murakami Y."/>
            <person name="Suwa Y."/>
            <person name="Takami H."/>
        </authorList>
    </citation>
    <scope>NUCLEOTIDE SEQUENCE</scope>
    <source>
        <strain evidence="2">317325-2</strain>
    </source>
</reference>
<dbReference type="EMBL" id="AP021858">
    <property type="protein sequence ID" value="BBO23172.1"/>
    <property type="molecule type" value="Genomic_DNA"/>
</dbReference>
<feature type="signal peptide" evidence="1">
    <location>
        <begin position="1"/>
        <end position="18"/>
    </location>
</feature>
<evidence type="ECO:0000313" key="2">
    <source>
        <dbReference type="EMBL" id="BBO23172.1"/>
    </source>
</evidence>
<evidence type="ECO:0008006" key="4">
    <source>
        <dbReference type="Google" id="ProtNLM"/>
    </source>
</evidence>
<feature type="chain" id="PRO_5035205271" description="Transporter" evidence="1">
    <location>
        <begin position="19"/>
        <end position="254"/>
    </location>
</feature>